<dbReference type="PANTHER" id="PTHR38766:SF1">
    <property type="entry name" value="FLAGELLAR PROTEIN FLIO"/>
    <property type="match status" value="1"/>
</dbReference>
<evidence type="ECO:0000256" key="5">
    <source>
        <dbReference type="ARBA" id="ARBA00023143"/>
    </source>
</evidence>
<keyword evidence="1 7" id="KW-1003">Cell membrane</keyword>
<keyword evidence="5 7" id="KW-0975">Bacterial flagellum</keyword>
<reference evidence="9" key="1">
    <citation type="journal article" date="2020" name="mSystems">
        <title>Genome- and Community-Level Interaction Insights into Carbon Utilization and Element Cycling Functions of Hydrothermarchaeota in Hydrothermal Sediment.</title>
        <authorList>
            <person name="Zhou Z."/>
            <person name="Liu Y."/>
            <person name="Xu W."/>
            <person name="Pan J."/>
            <person name="Luo Z.H."/>
            <person name="Li M."/>
        </authorList>
    </citation>
    <scope>NUCLEOTIDE SEQUENCE [LARGE SCALE GENOMIC DNA]</scope>
    <source>
        <strain evidence="9">HyVt-577</strain>
    </source>
</reference>
<keyword evidence="4 7" id="KW-0472">Membrane</keyword>
<comment type="subcellular location">
    <subcellularLocation>
        <location evidence="7">Cell membrane</location>
    </subcellularLocation>
    <subcellularLocation>
        <location evidence="7">Bacterial flagellum basal body</location>
    </subcellularLocation>
</comment>
<evidence type="ECO:0000256" key="4">
    <source>
        <dbReference type="ARBA" id="ARBA00023136"/>
    </source>
</evidence>
<dbReference type="AlphaFoldDB" id="A0A7V4TZA7"/>
<keyword evidence="9" id="KW-0282">Flagellum</keyword>
<evidence type="ECO:0000256" key="8">
    <source>
        <dbReference type="SAM" id="SignalP"/>
    </source>
</evidence>
<organism evidence="9">
    <name type="scientific">Caldithrix abyssi</name>
    <dbReference type="NCBI Taxonomy" id="187145"/>
    <lineage>
        <taxon>Bacteria</taxon>
        <taxon>Pseudomonadati</taxon>
        <taxon>Calditrichota</taxon>
        <taxon>Calditrichia</taxon>
        <taxon>Calditrichales</taxon>
        <taxon>Calditrichaceae</taxon>
        <taxon>Caldithrix</taxon>
    </lineage>
</organism>
<comment type="similarity">
    <text evidence="6 7">Belongs to the FliO/MopB family.</text>
</comment>
<evidence type="ECO:0000256" key="6">
    <source>
        <dbReference type="ARBA" id="ARBA00037937"/>
    </source>
</evidence>
<evidence type="ECO:0000256" key="3">
    <source>
        <dbReference type="ARBA" id="ARBA00022989"/>
    </source>
</evidence>
<dbReference type="PANTHER" id="PTHR38766">
    <property type="entry name" value="FLAGELLAR PROTEIN FLIO"/>
    <property type="match status" value="1"/>
</dbReference>
<dbReference type="Pfam" id="PF04347">
    <property type="entry name" value="FliO"/>
    <property type="match status" value="1"/>
</dbReference>
<feature type="transmembrane region" description="Helical" evidence="7">
    <location>
        <begin position="63"/>
        <end position="85"/>
    </location>
</feature>
<evidence type="ECO:0000256" key="7">
    <source>
        <dbReference type="RuleBase" id="RU362064"/>
    </source>
</evidence>
<keyword evidence="9" id="KW-0969">Cilium</keyword>
<keyword evidence="8" id="KW-0732">Signal</keyword>
<feature type="chain" id="PRO_5031112392" description="Flagellar protein" evidence="8">
    <location>
        <begin position="22"/>
        <end position="174"/>
    </location>
</feature>
<sequence length="174" mass="19774">MHPYKKVNLFMAMLLTAFVLIAVVPQECSAASDSLKVNHAATIQSADSLKMPQSSNRPDMDSYVLRVFWVGLILVVFMLLALNWLKRRQGRGKNFGQNRIRILARHYLGPKQWIMIVRIDQKKYILGATEQNISLIADLGEITREEEIESGEPASISFGNILDRFKKDPSLKDN</sequence>
<evidence type="ECO:0000313" key="9">
    <source>
        <dbReference type="EMBL" id="HGY55135.1"/>
    </source>
</evidence>
<keyword evidence="3 7" id="KW-1133">Transmembrane helix</keyword>
<dbReference type="NCBIfam" id="TIGR03500">
    <property type="entry name" value="FliO_TIGR"/>
    <property type="match status" value="1"/>
</dbReference>
<dbReference type="GO" id="GO:0044781">
    <property type="term" value="P:bacterial-type flagellum organization"/>
    <property type="evidence" value="ECO:0007669"/>
    <property type="project" value="UniProtKB-UniRule"/>
</dbReference>
<dbReference type="GO" id="GO:0005886">
    <property type="term" value="C:plasma membrane"/>
    <property type="evidence" value="ECO:0007669"/>
    <property type="project" value="UniProtKB-SubCell"/>
</dbReference>
<name>A0A7V4TZA7_CALAY</name>
<dbReference type="GO" id="GO:0009425">
    <property type="term" value="C:bacterial-type flagellum basal body"/>
    <property type="evidence" value="ECO:0007669"/>
    <property type="project" value="UniProtKB-SubCell"/>
</dbReference>
<keyword evidence="9" id="KW-0966">Cell projection</keyword>
<dbReference type="Proteomes" id="UP000885779">
    <property type="component" value="Unassembled WGS sequence"/>
</dbReference>
<protein>
    <recommendedName>
        <fullName evidence="7">Flagellar protein</fullName>
    </recommendedName>
</protein>
<accession>A0A7V4TZA7</accession>
<keyword evidence="2 7" id="KW-0812">Transmembrane</keyword>
<evidence type="ECO:0000256" key="2">
    <source>
        <dbReference type="ARBA" id="ARBA00022692"/>
    </source>
</evidence>
<dbReference type="InterPro" id="IPR052205">
    <property type="entry name" value="FliO/MopB"/>
</dbReference>
<feature type="signal peptide" evidence="8">
    <location>
        <begin position="1"/>
        <end position="21"/>
    </location>
</feature>
<comment type="caution">
    <text evidence="9">The sequence shown here is derived from an EMBL/GenBank/DDBJ whole genome shotgun (WGS) entry which is preliminary data.</text>
</comment>
<dbReference type="InterPro" id="IPR022781">
    <property type="entry name" value="Flagellar_biosynth_FliO"/>
</dbReference>
<dbReference type="EMBL" id="DRQG01000052">
    <property type="protein sequence ID" value="HGY55135.1"/>
    <property type="molecule type" value="Genomic_DNA"/>
</dbReference>
<proteinExistence type="inferred from homology"/>
<gene>
    <name evidence="9" type="primary">fliO</name>
    <name evidence="9" type="ORF">ENK44_05515</name>
</gene>
<evidence type="ECO:0000256" key="1">
    <source>
        <dbReference type="ARBA" id="ARBA00022475"/>
    </source>
</evidence>